<feature type="compositionally biased region" description="Basic and acidic residues" evidence="1">
    <location>
        <begin position="87"/>
        <end position="105"/>
    </location>
</feature>
<name>A0AAV0DW62_9ASTE</name>
<protein>
    <submittedName>
        <fullName evidence="3">Uncharacterized protein</fullName>
    </submittedName>
</protein>
<evidence type="ECO:0000256" key="2">
    <source>
        <dbReference type="SAM" id="Phobius"/>
    </source>
</evidence>
<feature type="region of interest" description="Disordered" evidence="1">
    <location>
        <begin position="87"/>
        <end position="126"/>
    </location>
</feature>
<proteinExistence type="predicted"/>
<keyword evidence="2" id="KW-0472">Membrane</keyword>
<dbReference type="EMBL" id="CAMAPF010000145">
    <property type="protein sequence ID" value="CAH9107861.1"/>
    <property type="molecule type" value="Genomic_DNA"/>
</dbReference>
<dbReference type="PANTHER" id="PTHR34188">
    <property type="entry name" value="OS01G0299500 PROTEIN"/>
    <property type="match status" value="1"/>
</dbReference>
<feature type="transmembrane region" description="Helical" evidence="2">
    <location>
        <begin position="163"/>
        <end position="183"/>
    </location>
</feature>
<dbReference type="Proteomes" id="UP001152523">
    <property type="component" value="Unassembled WGS sequence"/>
</dbReference>
<dbReference type="PANTHER" id="PTHR34188:SF19">
    <property type="entry name" value="TRANSMEMBRANE PROTEIN"/>
    <property type="match status" value="1"/>
</dbReference>
<evidence type="ECO:0000256" key="1">
    <source>
        <dbReference type="SAM" id="MobiDB-lite"/>
    </source>
</evidence>
<accession>A0AAV0DW62</accession>
<evidence type="ECO:0000313" key="3">
    <source>
        <dbReference type="EMBL" id="CAH9107861.1"/>
    </source>
</evidence>
<gene>
    <name evidence="3" type="ORF">CEPIT_LOCUS18151</name>
</gene>
<dbReference type="AlphaFoldDB" id="A0AAV0DW62"/>
<sequence length="193" mass="21428">MGDDMETRRGNLDIDLESGGVIGDGRRSESLNLSDDNLGIFLHRAWNSLPVERLKNGSISGEEGGHSYGQILCDNSVKNAELTDIHSSKVKDSKRNPKEKKAAKEKLKKPKPSKPPRPPKNPSLDAADIKLIKEISEMTLRKHKSLERLSLLRKIKKEGKSSAKANVLAMGITVLFFFVIIFHGKDAFQSLKI</sequence>
<keyword evidence="2" id="KW-1133">Transmembrane helix</keyword>
<keyword evidence="4" id="KW-1185">Reference proteome</keyword>
<evidence type="ECO:0000313" key="4">
    <source>
        <dbReference type="Proteomes" id="UP001152523"/>
    </source>
</evidence>
<keyword evidence="2" id="KW-0812">Transmembrane</keyword>
<reference evidence="3" key="1">
    <citation type="submission" date="2022-07" db="EMBL/GenBank/DDBJ databases">
        <authorList>
            <person name="Macas J."/>
            <person name="Novak P."/>
            <person name="Neumann P."/>
        </authorList>
    </citation>
    <scope>NUCLEOTIDE SEQUENCE</scope>
</reference>
<comment type="caution">
    <text evidence="3">The sequence shown here is derived from an EMBL/GenBank/DDBJ whole genome shotgun (WGS) entry which is preliminary data.</text>
</comment>
<organism evidence="3 4">
    <name type="scientific">Cuscuta epithymum</name>
    <dbReference type="NCBI Taxonomy" id="186058"/>
    <lineage>
        <taxon>Eukaryota</taxon>
        <taxon>Viridiplantae</taxon>
        <taxon>Streptophyta</taxon>
        <taxon>Embryophyta</taxon>
        <taxon>Tracheophyta</taxon>
        <taxon>Spermatophyta</taxon>
        <taxon>Magnoliopsida</taxon>
        <taxon>eudicotyledons</taxon>
        <taxon>Gunneridae</taxon>
        <taxon>Pentapetalae</taxon>
        <taxon>asterids</taxon>
        <taxon>lamiids</taxon>
        <taxon>Solanales</taxon>
        <taxon>Convolvulaceae</taxon>
        <taxon>Cuscuteae</taxon>
        <taxon>Cuscuta</taxon>
        <taxon>Cuscuta subgen. Cuscuta</taxon>
    </lineage>
</organism>